<evidence type="ECO:0000313" key="6">
    <source>
        <dbReference type="EMBL" id="KAK7444060.1"/>
    </source>
</evidence>
<evidence type="ECO:0000256" key="2">
    <source>
        <dbReference type="ARBA" id="ARBA00022692"/>
    </source>
</evidence>
<feature type="transmembrane region" description="Helical" evidence="5">
    <location>
        <begin position="326"/>
        <end position="344"/>
    </location>
</feature>
<feature type="transmembrane region" description="Helical" evidence="5">
    <location>
        <begin position="116"/>
        <end position="138"/>
    </location>
</feature>
<dbReference type="InterPro" id="IPR036259">
    <property type="entry name" value="MFS_trans_sf"/>
</dbReference>
<keyword evidence="4 5" id="KW-0472">Membrane</keyword>
<gene>
    <name evidence="6" type="ORF">VKT23_015457</name>
</gene>
<keyword evidence="3 5" id="KW-1133">Transmembrane helix</keyword>
<keyword evidence="2 5" id="KW-0812">Transmembrane</keyword>
<feature type="transmembrane region" description="Helical" evidence="5">
    <location>
        <begin position="186"/>
        <end position="206"/>
    </location>
</feature>
<comment type="caution">
    <text evidence="6">The sequence shown here is derived from an EMBL/GenBank/DDBJ whole genome shotgun (WGS) entry which is preliminary data.</text>
</comment>
<organism evidence="6 7">
    <name type="scientific">Marasmiellus scandens</name>
    <dbReference type="NCBI Taxonomy" id="2682957"/>
    <lineage>
        <taxon>Eukaryota</taxon>
        <taxon>Fungi</taxon>
        <taxon>Dikarya</taxon>
        <taxon>Basidiomycota</taxon>
        <taxon>Agaricomycotina</taxon>
        <taxon>Agaricomycetes</taxon>
        <taxon>Agaricomycetidae</taxon>
        <taxon>Agaricales</taxon>
        <taxon>Marasmiineae</taxon>
        <taxon>Omphalotaceae</taxon>
        <taxon>Marasmiellus</taxon>
    </lineage>
</organism>
<evidence type="ECO:0008006" key="8">
    <source>
        <dbReference type="Google" id="ProtNLM"/>
    </source>
</evidence>
<dbReference type="Proteomes" id="UP001498398">
    <property type="component" value="Unassembled WGS sequence"/>
</dbReference>
<feature type="transmembrane region" description="Helical" evidence="5">
    <location>
        <begin position="373"/>
        <end position="394"/>
    </location>
</feature>
<accession>A0ABR1J0I8</accession>
<feature type="transmembrane region" description="Helical" evidence="5">
    <location>
        <begin position="86"/>
        <end position="104"/>
    </location>
</feature>
<feature type="transmembrane region" description="Helical" evidence="5">
    <location>
        <begin position="159"/>
        <end position="180"/>
    </location>
</feature>
<feature type="transmembrane region" description="Helical" evidence="5">
    <location>
        <begin position="521"/>
        <end position="540"/>
    </location>
</feature>
<protein>
    <recommendedName>
        <fullName evidence="8">MFS general substrate transporter</fullName>
    </recommendedName>
</protein>
<comment type="subcellular location">
    <subcellularLocation>
        <location evidence="1">Membrane</location>
        <topology evidence="1">Multi-pass membrane protein</topology>
    </subcellularLocation>
</comment>
<dbReference type="Gene3D" id="1.20.1250.20">
    <property type="entry name" value="MFS general substrate transporter like domains"/>
    <property type="match status" value="1"/>
</dbReference>
<evidence type="ECO:0000256" key="3">
    <source>
        <dbReference type="ARBA" id="ARBA00022989"/>
    </source>
</evidence>
<evidence type="ECO:0000256" key="5">
    <source>
        <dbReference type="SAM" id="Phobius"/>
    </source>
</evidence>
<feature type="transmembrane region" description="Helical" evidence="5">
    <location>
        <begin position="438"/>
        <end position="460"/>
    </location>
</feature>
<feature type="transmembrane region" description="Helical" evidence="5">
    <location>
        <begin position="57"/>
        <end position="74"/>
    </location>
</feature>
<dbReference type="PANTHER" id="PTHR21576:SF160">
    <property type="entry name" value="NODULIN-LIKE DOMAIN-CONTAINING PROTEIN"/>
    <property type="match status" value="1"/>
</dbReference>
<dbReference type="Pfam" id="PF07690">
    <property type="entry name" value="MFS_1"/>
    <property type="match status" value="1"/>
</dbReference>
<evidence type="ECO:0000313" key="7">
    <source>
        <dbReference type="Proteomes" id="UP001498398"/>
    </source>
</evidence>
<dbReference type="InterPro" id="IPR011701">
    <property type="entry name" value="MFS"/>
</dbReference>
<dbReference type="EMBL" id="JBANRG010000052">
    <property type="protein sequence ID" value="KAK7444060.1"/>
    <property type="molecule type" value="Genomic_DNA"/>
</dbReference>
<feature type="transmembrane region" description="Helical" evidence="5">
    <location>
        <begin position="18"/>
        <end position="37"/>
    </location>
</feature>
<proteinExistence type="predicted"/>
<feature type="transmembrane region" description="Helical" evidence="5">
    <location>
        <begin position="406"/>
        <end position="426"/>
    </location>
</feature>
<keyword evidence="7" id="KW-1185">Reference proteome</keyword>
<dbReference type="PANTHER" id="PTHR21576">
    <property type="entry name" value="UNCHARACTERIZED NODULIN-LIKE PROTEIN"/>
    <property type="match status" value="1"/>
</dbReference>
<sequence>MSHSDTTNLPGTFGKPRIITLIASLLVALSAGTNYVFSAYGPQLGARLQISHTQLNLIGLGGNVGVYLSAPLWGKIVDRHGPRSPLLSGFLLLLIGYSGMRVIYDGGIPKSSDSLPAILFGLLIAFSFMTGMGGNAGLASAINSTAKTFPDTVRGSTTGLVISGFGLSAFAFSTIAHLAFPGDTSSFLLVLAIGTSFPMILGYFFVRPIPLPSAIHNEYEEIDYAEAEAASLVPSVLHHENSSQTALLDHDEELAHGHHQNPTTPSEEYIPDARTAVELSPARSHAYRSRSRSHVRGGRSVSRTGKPLIEHGPNIFGKTLWTSIDFWILFVSLSLASGTGLMYINNVGSMSQALYIHGSPSTYDEIEASQWQATQVSTISFMNFLGRVLIGLLSDFVKARFEVPRSYLLVLVSGIVLSSQLAASRIDEVSDLWKSSALLGLGYGSVFSLYAAICIEWFGLPHFSENWGYLSLSPLFGGNIFSVAFGRNLDAHESPITSPVAVTELPVRQCLDGRLCYVDSLQLTIGACLLSMLLNAWAAWRDRRRSVIVNSNQFVRRPEVIWEEDEE</sequence>
<evidence type="ECO:0000256" key="4">
    <source>
        <dbReference type="ARBA" id="ARBA00023136"/>
    </source>
</evidence>
<dbReference type="SUPFAM" id="SSF103473">
    <property type="entry name" value="MFS general substrate transporter"/>
    <property type="match status" value="1"/>
</dbReference>
<reference evidence="6 7" key="1">
    <citation type="submission" date="2024-01" db="EMBL/GenBank/DDBJ databases">
        <title>A draft genome for the cacao thread blight pathogen Marasmiellus scandens.</title>
        <authorList>
            <person name="Baruah I.K."/>
            <person name="Leung J."/>
            <person name="Bukari Y."/>
            <person name="Amoako-Attah I."/>
            <person name="Meinhardt L.W."/>
            <person name="Bailey B.A."/>
            <person name="Cohen S.P."/>
        </authorList>
    </citation>
    <scope>NUCLEOTIDE SEQUENCE [LARGE SCALE GENOMIC DNA]</scope>
    <source>
        <strain evidence="6 7">GH-19</strain>
    </source>
</reference>
<name>A0ABR1J0I8_9AGAR</name>
<feature type="transmembrane region" description="Helical" evidence="5">
    <location>
        <begin position="467"/>
        <end position="485"/>
    </location>
</feature>
<evidence type="ECO:0000256" key="1">
    <source>
        <dbReference type="ARBA" id="ARBA00004141"/>
    </source>
</evidence>